<accession>A0A8I5NP69</accession>
<reference evidence="1" key="3">
    <citation type="submission" date="2025-09" db="UniProtKB">
        <authorList>
            <consortium name="Ensembl"/>
        </authorList>
    </citation>
    <scope>IDENTIFICATION</scope>
</reference>
<evidence type="ECO:0000313" key="2">
    <source>
        <dbReference type="Proteomes" id="UP000028761"/>
    </source>
</evidence>
<dbReference type="AlphaFoldDB" id="A0A8I5NP69"/>
<proteinExistence type="predicted"/>
<reference evidence="1" key="2">
    <citation type="submission" date="2025-08" db="UniProtKB">
        <authorList>
            <consortium name="Ensembl"/>
        </authorList>
    </citation>
    <scope>IDENTIFICATION</scope>
</reference>
<dbReference type="Proteomes" id="UP000028761">
    <property type="component" value="Chromosome 6"/>
</dbReference>
<organism evidence="1 2">
    <name type="scientific">Papio anubis</name>
    <name type="common">Olive baboon</name>
    <dbReference type="NCBI Taxonomy" id="9555"/>
    <lineage>
        <taxon>Eukaryota</taxon>
        <taxon>Metazoa</taxon>
        <taxon>Chordata</taxon>
        <taxon>Craniata</taxon>
        <taxon>Vertebrata</taxon>
        <taxon>Euteleostomi</taxon>
        <taxon>Mammalia</taxon>
        <taxon>Eutheria</taxon>
        <taxon>Euarchontoglires</taxon>
        <taxon>Primates</taxon>
        <taxon>Haplorrhini</taxon>
        <taxon>Catarrhini</taxon>
        <taxon>Cercopithecidae</taxon>
        <taxon>Cercopithecinae</taxon>
        <taxon>Papio</taxon>
    </lineage>
</organism>
<sequence>SPHFGRLRRADHLRSGVQDQLGQHSETLCLLKTQKIRWAWWWLPVIPATWEDDAGESLEPGRWRLQGAEIPPLHSSLGDSARLYLKNNNNKRKQEEAISFPFLEKNQYVIKIFIFFKTTQKVEFDFFSILSTMSVKNLSKECK</sequence>
<reference evidence="1 2" key="1">
    <citation type="submission" date="2012-03" db="EMBL/GenBank/DDBJ databases">
        <title>Whole Genome Assembly of Papio anubis.</title>
        <authorList>
            <person name="Liu Y.L."/>
            <person name="Abraham K.A."/>
            <person name="Akbar H.A."/>
            <person name="Ali S.A."/>
            <person name="Anosike U.A."/>
            <person name="Aqrawi P.A."/>
            <person name="Arias F.A."/>
            <person name="Attaway T.A."/>
            <person name="Awwad R.A."/>
            <person name="Babu C.B."/>
            <person name="Bandaranaike D.B."/>
            <person name="Battles P.B."/>
            <person name="Bell A.B."/>
            <person name="Beltran B.B."/>
            <person name="Berhane-Mersha D.B."/>
            <person name="Bess C.B."/>
            <person name="Bickham C.B."/>
            <person name="Bolden T.B."/>
            <person name="Carter K.C."/>
            <person name="Chau D.C."/>
            <person name="Chavez A.C."/>
            <person name="Clerc-Blankenburg K.C."/>
            <person name="Coyle M.C."/>
            <person name="Dao M.D."/>
            <person name="Davila M.L.D."/>
            <person name="Davy-Carroll L.D."/>
            <person name="Denson S.D."/>
            <person name="Dinh H.D."/>
            <person name="Fernandez S.F."/>
            <person name="Fernando P.F."/>
            <person name="Forbes L.F."/>
            <person name="Francis C.F."/>
            <person name="Francisco L.F."/>
            <person name="Fu Q.F."/>
            <person name="Garcia-Iii R.G."/>
            <person name="Garrett T.G."/>
            <person name="Gross S.G."/>
            <person name="Gubbala S.G."/>
            <person name="Hirani K.H."/>
            <person name="Hogues M.H."/>
            <person name="Hollins B.H."/>
            <person name="Jackson L.J."/>
            <person name="Javaid M.J."/>
            <person name="Jhangiani S.J."/>
            <person name="Johnson A.J."/>
            <person name="Johnson B.J."/>
            <person name="Jones J.J."/>
            <person name="Joshi V.J."/>
            <person name="Kalu J.K."/>
            <person name="Khan N.K."/>
            <person name="Korchina V.K."/>
            <person name="Kovar C.K."/>
            <person name="Lago L.L."/>
            <person name="Lara F.L."/>
            <person name="Le T.-K.L."/>
            <person name="Lee S.L."/>
            <person name="Legall-Iii F.L."/>
            <person name="Lemon S.L."/>
            <person name="Liu J.L."/>
            <person name="Liu Y.-S.L."/>
            <person name="Liyanage D.L."/>
            <person name="Lopez J.L."/>
            <person name="Lorensuhewa L.L."/>
            <person name="Mata R.M."/>
            <person name="Mathew T.M."/>
            <person name="Mercado C.M."/>
            <person name="Mercado I.M."/>
            <person name="Morales K.M."/>
            <person name="Morgan M.M."/>
            <person name="Munidasa M.M."/>
            <person name="Ngo D.N."/>
            <person name="Nguyen L.N."/>
            <person name="Nguyen T.N."/>
            <person name="Nguyen N.N."/>
            <person name="Obregon M.O."/>
            <person name="Okwuonu G.O."/>
            <person name="Ongeri F.O."/>
            <person name="Onwere C.O."/>
            <person name="Osifeso I.O."/>
            <person name="Parra A.P."/>
            <person name="Patil S.P."/>
            <person name="Perez A.P."/>
            <person name="Perez Y.P."/>
            <person name="Pham C.P."/>
            <person name="Pu L.-L.P."/>
            <person name="Puazo M.P."/>
            <person name="Quiroz J.Q."/>
            <person name="Rouhana J.R."/>
            <person name="Ruiz M.R."/>
            <person name="Ruiz S.-J.R."/>
            <person name="Saada N.S."/>
            <person name="Santibanez J.S."/>
            <person name="Scheel M.S."/>
            <person name="Schneider B.S."/>
            <person name="Simmons D.S."/>
            <person name="Sisson I.S."/>
            <person name="Tang L.-Y.T."/>
            <person name="Thornton R.T."/>
            <person name="Tisius J.T."/>
            <person name="Toledanes G.T."/>
            <person name="Trejos Z.T."/>
            <person name="Usmani K.U."/>
            <person name="Varghese R.V."/>
            <person name="Vattathil S.V."/>
            <person name="Vee V.V."/>
            <person name="Walker D.W."/>
            <person name="Weissenberger G.W."/>
            <person name="White C.W."/>
            <person name="Williams A.W."/>
            <person name="Woodworth J.W."/>
            <person name="Wright R.W."/>
            <person name="Zhu Y.Z."/>
            <person name="Han Y.H."/>
            <person name="Newsham I.N."/>
            <person name="Nazareth L.N."/>
            <person name="Worley K.W."/>
            <person name="Muzny D.M."/>
            <person name="Rogers J.R."/>
            <person name="Gibbs R.G."/>
        </authorList>
    </citation>
    <scope>NUCLEOTIDE SEQUENCE [LARGE SCALE GENOMIC DNA]</scope>
</reference>
<evidence type="ECO:0000313" key="1">
    <source>
        <dbReference type="Ensembl" id="ENSPANP00000050691.1"/>
    </source>
</evidence>
<dbReference type="GeneTree" id="ENSGT01150000287152"/>
<name>A0A8I5NP69_PAPAN</name>
<protein>
    <submittedName>
        <fullName evidence="1">Uncharacterized protein</fullName>
    </submittedName>
</protein>
<dbReference type="Ensembl" id="ENSPANT00000074995.1">
    <property type="protein sequence ID" value="ENSPANP00000050691.1"/>
    <property type="gene ID" value="ENSPANG00000038769.1"/>
</dbReference>
<keyword evidence="2" id="KW-1185">Reference proteome</keyword>